<dbReference type="EMBL" id="CP136584">
    <property type="protein sequence ID" value="WOE67507.1"/>
    <property type="molecule type" value="Genomic_DNA"/>
</dbReference>
<dbReference type="Proteomes" id="UP001302667">
    <property type="component" value="Chromosome"/>
</dbReference>
<feature type="transmembrane region" description="Helical" evidence="1">
    <location>
        <begin position="134"/>
        <end position="153"/>
    </location>
</feature>
<keyword evidence="3" id="KW-1185">Reference proteome</keyword>
<proteinExistence type="predicted"/>
<dbReference type="RefSeq" id="WP_317103598.1">
    <property type="nucleotide sequence ID" value="NZ_CP136584.1"/>
</dbReference>
<feature type="transmembrane region" description="Helical" evidence="1">
    <location>
        <begin position="36"/>
        <end position="55"/>
    </location>
</feature>
<protein>
    <recommendedName>
        <fullName evidence="4">SMODS and SLOG-associating 2TM effector domain-containing protein</fullName>
    </recommendedName>
</protein>
<reference evidence="2 3" key="1">
    <citation type="submission" date="2023-10" db="EMBL/GenBank/DDBJ databases">
        <title>Genome analysis of psychrotrophic aerobic bacterium Aeromonas allosaccharophila BIM B-1809 isolated from infected fish.</title>
        <authorList>
            <person name="Leanovich S.I."/>
            <person name="Sidarenka A.V."/>
            <person name="Akhremchuk A.E."/>
            <person name="Sikolenko M.A."/>
            <person name="Valentovich L.N."/>
        </authorList>
    </citation>
    <scope>NUCLEOTIDE SEQUENCE [LARGE SCALE GENOMIC DNA]</scope>
    <source>
        <strain evidence="2 3">BIM B-1809</strain>
    </source>
</reference>
<keyword evidence="1" id="KW-0812">Transmembrane</keyword>
<accession>A0ABZ0FD96</accession>
<evidence type="ECO:0000256" key="1">
    <source>
        <dbReference type="SAM" id="Phobius"/>
    </source>
</evidence>
<organism evidence="2 3">
    <name type="scientific">Aeromonas allosaccharophila</name>
    <dbReference type="NCBI Taxonomy" id="656"/>
    <lineage>
        <taxon>Bacteria</taxon>
        <taxon>Pseudomonadati</taxon>
        <taxon>Pseudomonadota</taxon>
        <taxon>Gammaproteobacteria</taxon>
        <taxon>Aeromonadales</taxon>
        <taxon>Aeromonadaceae</taxon>
        <taxon>Aeromonas</taxon>
    </lineage>
</organism>
<keyword evidence="1" id="KW-0472">Membrane</keyword>
<name>A0ABZ0FD96_9GAMM</name>
<keyword evidence="1" id="KW-1133">Transmembrane helix</keyword>
<gene>
    <name evidence="2" type="ORF">RY972_05360</name>
</gene>
<feature type="transmembrane region" description="Helical" evidence="1">
    <location>
        <begin position="67"/>
        <end position="89"/>
    </location>
</feature>
<evidence type="ECO:0008006" key="4">
    <source>
        <dbReference type="Google" id="ProtNLM"/>
    </source>
</evidence>
<sequence>MEDIDFYSRLSDEKLEKRLGDEHERAQKIDDKTSKFTLGLSISLTIISASASSIVKVLPSSALNNYIVLLFGISSLYMLSGGLLALGALKTLPKFGYGTNFECNKSSVTLVTSLIGQEKINIIRHFRNELSFMSLRNGFLLIFMALFLCVIVLSNDIKSDSTENKAYDNCRSLTYKI</sequence>
<evidence type="ECO:0000313" key="2">
    <source>
        <dbReference type="EMBL" id="WOE67507.1"/>
    </source>
</evidence>
<evidence type="ECO:0000313" key="3">
    <source>
        <dbReference type="Proteomes" id="UP001302667"/>
    </source>
</evidence>